<keyword evidence="2 9" id="KW-0436">Ligase</keyword>
<evidence type="ECO:0000256" key="9">
    <source>
        <dbReference type="RuleBase" id="RU361234"/>
    </source>
</evidence>
<dbReference type="PANTHER" id="PTHR46264:SF4">
    <property type="entry name" value="TYROSINE--TRNA LIGASE, CYTOPLASMIC"/>
    <property type="match status" value="1"/>
</dbReference>
<dbReference type="PIRSF" id="PIRSF006588">
    <property type="entry name" value="TyrRS_arch_euk"/>
    <property type="match status" value="1"/>
</dbReference>
<dbReference type="PANTHER" id="PTHR46264">
    <property type="entry name" value="TYROSINE-TRNA LIGASE"/>
    <property type="match status" value="1"/>
</dbReference>
<dbReference type="Pfam" id="PF00579">
    <property type="entry name" value="tRNA-synt_1b"/>
    <property type="match status" value="1"/>
</dbReference>
<dbReference type="GO" id="GO:0005524">
    <property type="term" value="F:ATP binding"/>
    <property type="evidence" value="ECO:0007669"/>
    <property type="project" value="UniProtKB-KW"/>
</dbReference>
<evidence type="ECO:0000256" key="6">
    <source>
        <dbReference type="ARBA" id="ARBA00023146"/>
    </source>
</evidence>
<dbReference type="GO" id="GO:0004831">
    <property type="term" value="F:tyrosine-tRNA ligase activity"/>
    <property type="evidence" value="ECO:0007669"/>
    <property type="project" value="UniProtKB-EC"/>
</dbReference>
<evidence type="ECO:0000256" key="10">
    <source>
        <dbReference type="SAM" id="MobiDB-lite"/>
    </source>
</evidence>
<dbReference type="InterPro" id="IPR014729">
    <property type="entry name" value="Rossmann-like_a/b/a_fold"/>
</dbReference>
<dbReference type="Proteomes" id="UP000308199">
    <property type="component" value="Unassembled WGS sequence"/>
</dbReference>
<dbReference type="InterPro" id="IPR050489">
    <property type="entry name" value="Tyr-tRNA_synthase"/>
</dbReference>
<organism evidence="11 12">
    <name type="scientific">Phellinidium pouzarii</name>
    <dbReference type="NCBI Taxonomy" id="167371"/>
    <lineage>
        <taxon>Eukaryota</taxon>
        <taxon>Fungi</taxon>
        <taxon>Dikarya</taxon>
        <taxon>Basidiomycota</taxon>
        <taxon>Agaricomycotina</taxon>
        <taxon>Agaricomycetes</taxon>
        <taxon>Hymenochaetales</taxon>
        <taxon>Hymenochaetaceae</taxon>
        <taxon>Phellinidium</taxon>
    </lineage>
</organism>
<keyword evidence="5 9" id="KW-0648">Protein biosynthesis</keyword>
<protein>
    <recommendedName>
        <fullName evidence="1 9">Tyrosine--tRNA ligase</fullName>
        <ecNumber evidence="1 9">6.1.1.1</ecNumber>
    </recommendedName>
    <alternativeName>
        <fullName evidence="7 9">Tyrosyl-tRNA synthetase</fullName>
    </alternativeName>
</protein>
<evidence type="ECO:0000256" key="7">
    <source>
        <dbReference type="ARBA" id="ARBA00033323"/>
    </source>
</evidence>
<keyword evidence="3 9" id="KW-0547">Nucleotide-binding</keyword>
<dbReference type="AlphaFoldDB" id="A0A4S4KZA7"/>
<sequence>MSTNATPEERFELMTRRLQEVLGENIIKTILAEGRHPKCYWGTAPTGRHFLRAGVEVTILLADIHAFLDNLKAPLELVAHRTKYYQYVLLTVFRSLGVPTSKLRFVEGSSYQLSREYNMDNYRLAALVTENDAKRAGSEVVKQVSSPLLSGLLYPGLQALDEQYLGCDFQFGGIDQRKIFIFAELFLPQLGYSKRAHLMNAMVPGLAGGKMSSSDPNSKIDFLDPPATIKKKIKAAFCEPGNVTENGLLAFVKAVLIPISQLRLERLAGGDLVLEPGLGDQRPFIDDDAPNGTVFSISRPEKHGGPVHYTTYDDLETDFKEEKVHPGDLKGAVSDSITRLLAPIQELYAQDTEWQEITALAYPDPNAKKDVKKKEKKKHGRMPLPPGASTNGSTNLQLDAVSGDKLDLSQPETTEENVSGETPREQA</sequence>
<name>A0A4S4KZA7_9AGAM</name>
<comment type="catalytic activity">
    <reaction evidence="8 9">
        <text>tRNA(Tyr) + L-tyrosine + ATP = L-tyrosyl-tRNA(Tyr) + AMP + diphosphate + H(+)</text>
        <dbReference type="Rhea" id="RHEA:10220"/>
        <dbReference type="Rhea" id="RHEA-COMP:9706"/>
        <dbReference type="Rhea" id="RHEA-COMP:9707"/>
        <dbReference type="ChEBI" id="CHEBI:15378"/>
        <dbReference type="ChEBI" id="CHEBI:30616"/>
        <dbReference type="ChEBI" id="CHEBI:33019"/>
        <dbReference type="ChEBI" id="CHEBI:58315"/>
        <dbReference type="ChEBI" id="CHEBI:78442"/>
        <dbReference type="ChEBI" id="CHEBI:78536"/>
        <dbReference type="ChEBI" id="CHEBI:456215"/>
        <dbReference type="EC" id="6.1.1.1"/>
    </reaction>
</comment>
<dbReference type="OrthoDB" id="197206at2759"/>
<dbReference type="GO" id="GO:0006437">
    <property type="term" value="P:tyrosyl-tRNA aminoacylation"/>
    <property type="evidence" value="ECO:0007669"/>
    <property type="project" value="InterPro"/>
</dbReference>
<keyword evidence="12" id="KW-1185">Reference proteome</keyword>
<dbReference type="GO" id="GO:0005737">
    <property type="term" value="C:cytoplasm"/>
    <property type="evidence" value="ECO:0007669"/>
    <property type="project" value="TreeGrafter"/>
</dbReference>
<comment type="similarity">
    <text evidence="9">Belongs to the class-I aminoacyl-tRNA synthetase family.</text>
</comment>
<evidence type="ECO:0000313" key="11">
    <source>
        <dbReference type="EMBL" id="THH04286.1"/>
    </source>
</evidence>
<dbReference type="FunFam" id="1.10.240.10:FF:000004">
    <property type="entry name" value="Tyrosine--tRNA ligase"/>
    <property type="match status" value="1"/>
</dbReference>
<keyword evidence="4 9" id="KW-0067">ATP-binding</keyword>
<feature type="compositionally biased region" description="Polar residues" evidence="10">
    <location>
        <begin position="410"/>
        <end position="420"/>
    </location>
</feature>
<evidence type="ECO:0000256" key="8">
    <source>
        <dbReference type="ARBA" id="ARBA00048248"/>
    </source>
</evidence>
<comment type="caution">
    <text evidence="11">The sequence shown here is derived from an EMBL/GenBank/DDBJ whole genome shotgun (WGS) entry which is preliminary data.</text>
</comment>
<gene>
    <name evidence="11" type="ORF">EW145_g5638</name>
</gene>
<dbReference type="PRINTS" id="PR01040">
    <property type="entry name" value="TRNASYNTHTYR"/>
</dbReference>
<feature type="compositionally biased region" description="Polar residues" evidence="10">
    <location>
        <begin position="388"/>
        <end position="397"/>
    </location>
</feature>
<dbReference type="NCBIfam" id="TIGR00234">
    <property type="entry name" value="tyrS"/>
    <property type="match status" value="1"/>
</dbReference>
<reference evidence="11 12" key="1">
    <citation type="submission" date="2019-02" db="EMBL/GenBank/DDBJ databases">
        <title>Genome sequencing of the rare red list fungi Phellinidium pouzarii.</title>
        <authorList>
            <person name="Buettner E."/>
            <person name="Kellner H."/>
        </authorList>
    </citation>
    <scope>NUCLEOTIDE SEQUENCE [LARGE SCALE GENOMIC DNA]</scope>
    <source>
        <strain evidence="11 12">DSM 108285</strain>
    </source>
</reference>
<dbReference type="EMBL" id="SGPK01000359">
    <property type="protein sequence ID" value="THH04286.1"/>
    <property type="molecule type" value="Genomic_DNA"/>
</dbReference>
<evidence type="ECO:0000313" key="12">
    <source>
        <dbReference type="Proteomes" id="UP000308199"/>
    </source>
</evidence>
<accession>A0A4S4KZA7</accession>
<dbReference type="InterPro" id="IPR002307">
    <property type="entry name" value="Tyr-tRNA-ligase"/>
</dbReference>
<evidence type="ECO:0000256" key="1">
    <source>
        <dbReference type="ARBA" id="ARBA00013160"/>
    </source>
</evidence>
<evidence type="ECO:0000256" key="3">
    <source>
        <dbReference type="ARBA" id="ARBA00022741"/>
    </source>
</evidence>
<dbReference type="Gene3D" id="1.10.240.10">
    <property type="entry name" value="Tyrosyl-Transfer RNA Synthetase"/>
    <property type="match status" value="1"/>
</dbReference>
<evidence type="ECO:0000256" key="2">
    <source>
        <dbReference type="ARBA" id="ARBA00022598"/>
    </source>
</evidence>
<dbReference type="EC" id="6.1.1.1" evidence="1 9"/>
<proteinExistence type="inferred from homology"/>
<dbReference type="Gene3D" id="3.40.50.620">
    <property type="entry name" value="HUPs"/>
    <property type="match status" value="1"/>
</dbReference>
<dbReference type="SUPFAM" id="SSF52374">
    <property type="entry name" value="Nucleotidylyl transferase"/>
    <property type="match status" value="1"/>
</dbReference>
<evidence type="ECO:0000256" key="4">
    <source>
        <dbReference type="ARBA" id="ARBA00022840"/>
    </source>
</evidence>
<dbReference type="InterPro" id="IPR002305">
    <property type="entry name" value="aa-tRNA-synth_Ic"/>
</dbReference>
<feature type="region of interest" description="Disordered" evidence="10">
    <location>
        <begin position="367"/>
        <end position="427"/>
    </location>
</feature>
<dbReference type="InterPro" id="IPR023617">
    <property type="entry name" value="Tyr-tRNA-ligase_arc/euk-type"/>
</dbReference>
<evidence type="ECO:0000256" key="5">
    <source>
        <dbReference type="ARBA" id="ARBA00022917"/>
    </source>
</evidence>
<keyword evidence="6 9" id="KW-0030">Aminoacyl-tRNA synthetase</keyword>